<dbReference type="InterPro" id="IPR056632">
    <property type="entry name" value="DUF7730"/>
</dbReference>
<reference evidence="2 3" key="1">
    <citation type="submission" date="2015-07" db="EMBL/GenBank/DDBJ databases">
        <title>Emmonsia species relationships and genome sequence.</title>
        <authorList>
            <person name="Cuomo C.A."/>
            <person name="Schwartz I.S."/>
            <person name="Kenyon C."/>
            <person name="de Hoog G.S."/>
            <person name="Govender N.P."/>
            <person name="Botha A."/>
            <person name="Moreno L."/>
            <person name="de Vries M."/>
            <person name="Munoz J.F."/>
            <person name="Stielow J.B."/>
        </authorList>
    </citation>
    <scope>NUCLEOTIDE SEQUENCE [LARGE SCALE GENOMIC DNA]</scope>
    <source>
        <strain evidence="2 3">CBS 136260</strain>
    </source>
</reference>
<dbReference type="AlphaFoldDB" id="A0A1B7P8J7"/>
<accession>A0A1B7P8J7</accession>
<proteinExistence type="predicted"/>
<name>A0A1B7P8J7_9EURO</name>
<comment type="caution">
    <text evidence="2">The sequence shown here is derived from an EMBL/GenBank/DDBJ whole genome shotgun (WGS) entry which is preliminary data.</text>
</comment>
<evidence type="ECO:0000313" key="3">
    <source>
        <dbReference type="Proteomes" id="UP000091918"/>
    </source>
</evidence>
<sequence>MFKPIPLRRRIKRRMVQIASGKRQPEISTRPQATEQAIHDILTKSPPQDINTCTPSQDPHRAVHRSLFFNKLPPELRRHIYVLAFGNGVVHIDDGGREKLHRMCYFCPCAAAQWPPREDCCENEYGRMLDILGRDLIGATGWLLSCRLAYAEAIRVLYSTNTIRIRCFGSLPRLPNYLPRGILGCITSLELIPGVRLLAMPEEFLCSLPREMFPSLQRLYLLVRDIEEPFFTSRRQNYMRDEDAECVALLTRADRIARKLLSPPSELVVFELAVGHSTFLSLVSKLGKEEREVAVQKSLRYPQGERLWRRLEELDASLAATAAGVDGVGSGSRKKQGYWIRD</sequence>
<evidence type="ECO:0000259" key="1">
    <source>
        <dbReference type="Pfam" id="PF24864"/>
    </source>
</evidence>
<evidence type="ECO:0000313" key="2">
    <source>
        <dbReference type="EMBL" id="OAX85237.1"/>
    </source>
</evidence>
<dbReference type="EMBL" id="LGUA01000020">
    <property type="protein sequence ID" value="OAX85237.1"/>
    <property type="molecule type" value="Genomic_DNA"/>
</dbReference>
<protein>
    <recommendedName>
        <fullName evidence="1">DUF7730 domain-containing protein</fullName>
    </recommendedName>
</protein>
<gene>
    <name evidence="2" type="ORF">ACJ72_00397</name>
</gene>
<dbReference type="Proteomes" id="UP000091918">
    <property type="component" value="Unassembled WGS sequence"/>
</dbReference>
<dbReference type="OrthoDB" id="515692at2759"/>
<dbReference type="STRING" id="1658172.A0A1B7P8J7"/>
<keyword evidence="3" id="KW-1185">Reference proteome</keyword>
<feature type="domain" description="DUF7730" evidence="1">
    <location>
        <begin position="64"/>
        <end position="191"/>
    </location>
</feature>
<dbReference type="Pfam" id="PF24864">
    <property type="entry name" value="DUF7730"/>
    <property type="match status" value="1"/>
</dbReference>
<dbReference type="PANTHER" id="PTHR38790">
    <property type="entry name" value="2EXR DOMAIN-CONTAINING PROTEIN-RELATED"/>
    <property type="match status" value="1"/>
</dbReference>
<organism evidence="2 3">
    <name type="scientific">Emergomyces africanus</name>
    <dbReference type="NCBI Taxonomy" id="1955775"/>
    <lineage>
        <taxon>Eukaryota</taxon>
        <taxon>Fungi</taxon>
        <taxon>Dikarya</taxon>
        <taxon>Ascomycota</taxon>
        <taxon>Pezizomycotina</taxon>
        <taxon>Eurotiomycetes</taxon>
        <taxon>Eurotiomycetidae</taxon>
        <taxon>Onygenales</taxon>
        <taxon>Ajellomycetaceae</taxon>
        <taxon>Emergomyces</taxon>
    </lineage>
</organism>